<dbReference type="GO" id="GO:0006813">
    <property type="term" value="P:potassium ion transport"/>
    <property type="evidence" value="ECO:0007669"/>
    <property type="project" value="InterPro"/>
</dbReference>
<organism evidence="3 4">
    <name type="scientific">Demequina mangrovi</name>
    <dbReference type="NCBI Taxonomy" id="1043493"/>
    <lineage>
        <taxon>Bacteria</taxon>
        <taxon>Bacillati</taxon>
        <taxon>Actinomycetota</taxon>
        <taxon>Actinomycetes</taxon>
        <taxon>Micrococcales</taxon>
        <taxon>Demequinaceae</taxon>
        <taxon>Demequina</taxon>
    </lineage>
</organism>
<keyword evidence="1" id="KW-0472">Membrane</keyword>
<dbReference type="SUPFAM" id="SSF51735">
    <property type="entry name" value="NAD(P)-binding Rossmann-fold domains"/>
    <property type="match status" value="1"/>
</dbReference>
<gene>
    <name evidence="3" type="ORF">SAMN05421637_1355</name>
</gene>
<dbReference type="Gene3D" id="3.40.50.720">
    <property type="entry name" value="NAD(P)-binding Rossmann-like Domain"/>
    <property type="match status" value="1"/>
</dbReference>
<evidence type="ECO:0000259" key="2">
    <source>
        <dbReference type="Pfam" id="PF02254"/>
    </source>
</evidence>
<dbReference type="PANTHER" id="PTHR43833">
    <property type="entry name" value="POTASSIUM CHANNEL PROTEIN 2-RELATED-RELATED"/>
    <property type="match status" value="1"/>
</dbReference>
<dbReference type="RefSeq" id="WP_161786628.1">
    <property type="nucleotide sequence ID" value="NZ_BBLU01000005.1"/>
</dbReference>
<keyword evidence="1" id="KW-1133">Transmembrane helix</keyword>
<accession>A0A1H6XMT9</accession>
<proteinExistence type="predicted"/>
<keyword evidence="4" id="KW-1185">Reference proteome</keyword>
<evidence type="ECO:0000313" key="4">
    <source>
        <dbReference type="Proteomes" id="UP000183315"/>
    </source>
</evidence>
<evidence type="ECO:0000256" key="1">
    <source>
        <dbReference type="SAM" id="Phobius"/>
    </source>
</evidence>
<dbReference type="AlphaFoldDB" id="A0A1H6XMT9"/>
<dbReference type="EMBL" id="FNZI01000002">
    <property type="protein sequence ID" value="SEJ25855.1"/>
    <property type="molecule type" value="Genomic_DNA"/>
</dbReference>
<dbReference type="Pfam" id="PF02254">
    <property type="entry name" value="TrkA_N"/>
    <property type="match status" value="1"/>
</dbReference>
<dbReference type="eggNOG" id="COG1226">
    <property type="taxonomic scope" value="Bacteria"/>
</dbReference>
<feature type="domain" description="RCK N-terminal" evidence="2">
    <location>
        <begin position="110"/>
        <end position="191"/>
    </location>
</feature>
<dbReference type="InterPro" id="IPR003148">
    <property type="entry name" value="RCK_N"/>
</dbReference>
<name>A0A1H6XMT9_9MICO</name>
<dbReference type="InterPro" id="IPR036291">
    <property type="entry name" value="NAD(P)-bd_dom_sf"/>
</dbReference>
<keyword evidence="1" id="KW-0812">Transmembrane</keyword>
<reference evidence="4" key="1">
    <citation type="submission" date="2016-10" db="EMBL/GenBank/DDBJ databases">
        <authorList>
            <person name="Varghese N."/>
        </authorList>
    </citation>
    <scope>NUCLEOTIDE SEQUENCE [LARGE SCALE GENOMIC DNA]</scope>
    <source>
        <strain evidence="4">DSM 24868</strain>
    </source>
</reference>
<dbReference type="Proteomes" id="UP000183315">
    <property type="component" value="Unassembled WGS sequence"/>
</dbReference>
<sequence length="553" mass="60376">MRHRLWAHWDRSGWIVMLLAVAAVYLLGLIGLTRYADLVGEDWSLGTRLYLALTLFFLENGDAEGAVPWALEVARWLAPLVLATAAVGTALTLARRRAGEWWSRWYRGHVVVVGLGERGWRVAHSARNRGRRVVVIDADAESPRLRDARRAGIPVVLGSGADPERLRAARVDRAERMIVLVGDAALGAAVADALAEVEASVGAMHDDFCCFVEVGDGRAVHDLNALLTATRRPGSREFFSLEGRAGPLVVDRWAGFMGATHADPVVVVGGTTAARSVTATAARQWRARVRDGSTASGMSILWIRPEGVPAGGVVSTAEAAVDSLEAPRGALRTRFADALDGLVRPPGLVVIAHDDDAEALELLLAADLRLRGGDTRVVAVTITRSLVSLVRDHPRIEVFDVLDELCSEEAIARGQLDEMARALHLGYLRQLDRTRTLDERRLKAAYRPWDRLSPEYRADNYAAARDAWVQLRLRGYDVVPLGAVAPVVESFPPDELEELAAAEHARWFAKEFPQAPPPEWADVTPENAAQSRDQIRRMPGVLAAADLQIARIS</sequence>
<dbReference type="InterPro" id="IPR050721">
    <property type="entry name" value="Trk_Ktr_HKT_K-transport"/>
</dbReference>
<protein>
    <submittedName>
        <fullName evidence="3">TrkA-N domain-containing protein</fullName>
    </submittedName>
</protein>
<feature type="transmembrane region" description="Helical" evidence="1">
    <location>
        <begin position="12"/>
        <end position="36"/>
    </location>
</feature>
<dbReference type="STRING" id="1043493.SAMN05421637_1355"/>
<dbReference type="PANTHER" id="PTHR43833:SF11">
    <property type="entry name" value="VOLTAGE-GATED POTASSIUM CHANNEL KCH"/>
    <property type="match status" value="1"/>
</dbReference>
<evidence type="ECO:0000313" key="3">
    <source>
        <dbReference type="EMBL" id="SEJ25855.1"/>
    </source>
</evidence>